<protein>
    <recommendedName>
        <fullName evidence="4">Aromatic ring-opening dioxygenase LigA</fullName>
    </recommendedName>
</protein>
<evidence type="ECO:0000256" key="1">
    <source>
        <dbReference type="SAM" id="Phobius"/>
    </source>
</evidence>
<reference evidence="2 3" key="1">
    <citation type="submission" date="2021-10" db="EMBL/GenBank/DDBJ databases">
        <title>Streptomyces sp. strain SMC 277, a novel streptomycete isolated from soil.</title>
        <authorList>
            <person name="Chanama M."/>
        </authorList>
    </citation>
    <scope>NUCLEOTIDE SEQUENCE [LARGE SCALE GENOMIC DNA]</scope>
    <source>
        <strain evidence="2 3">SMC 277</strain>
    </source>
</reference>
<feature type="transmembrane region" description="Helical" evidence="1">
    <location>
        <begin position="118"/>
        <end position="141"/>
    </location>
</feature>
<name>A0ABS8BFE2_9ACTN</name>
<keyword evidence="3" id="KW-1185">Reference proteome</keyword>
<sequence>MAIAATLPYIALKLAWLSGSQLGIPEGSRLRESGPLLQAVNGVTVLMDVALVVLVLALTRPWGRRIPSWLLLVPAGVASGLLTPILTAFPTQRLLRLLGAGTDPAAAAAPREPFLDDWVFTVVYTGFSVQALALAGLFVPYARERWGHLWRRRTGMSGGPRALAVAAAVGALVAAGTQIHWALGGTAGLTPALAADRTTDTAIVGTVHALCALAAAAGALLLAFGWARSARTPLALAWVGGAEALSWGGWLFLAALIPGSDPAKEATATLQLTYAGQMITGVLAAAVLTRFLTARRTG</sequence>
<feature type="transmembrane region" description="Helical" evidence="1">
    <location>
        <begin position="234"/>
        <end position="257"/>
    </location>
</feature>
<feature type="transmembrane region" description="Helical" evidence="1">
    <location>
        <begin position="69"/>
        <end position="89"/>
    </location>
</feature>
<evidence type="ECO:0000313" key="2">
    <source>
        <dbReference type="EMBL" id="MCB5183351.1"/>
    </source>
</evidence>
<dbReference type="EMBL" id="JAJAUY010000208">
    <property type="protein sequence ID" value="MCB5183351.1"/>
    <property type="molecule type" value="Genomic_DNA"/>
</dbReference>
<feature type="transmembrane region" description="Helical" evidence="1">
    <location>
        <begin position="272"/>
        <end position="292"/>
    </location>
</feature>
<comment type="caution">
    <text evidence="2">The sequence shown here is derived from an EMBL/GenBank/DDBJ whole genome shotgun (WGS) entry which is preliminary data.</text>
</comment>
<accession>A0ABS8BFE2</accession>
<dbReference type="Proteomes" id="UP001199054">
    <property type="component" value="Unassembled WGS sequence"/>
</dbReference>
<evidence type="ECO:0000313" key="3">
    <source>
        <dbReference type="Proteomes" id="UP001199054"/>
    </source>
</evidence>
<gene>
    <name evidence="2" type="ORF">LG632_28835</name>
</gene>
<keyword evidence="1" id="KW-0472">Membrane</keyword>
<feature type="transmembrane region" description="Helical" evidence="1">
    <location>
        <begin position="36"/>
        <end position="57"/>
    </location>
</feature>
<feature type="transmembrane region" description="Helical" evidence="1">
    <location>
        <begin position="203"/>
        <end position="227"/>
    </location>
</feature>
<proteinExistence type="predicted"/>
<keyword evidence="1" id="KW-0812">Transmembrane</keyword>
<keyword evidence="1" id="KW-1133">Transmembrane helix</keyword>
<organism evidence="2 3">
    <name type="scientific">Streptomyces antimicrobicus</name>
    <dbReference type="NCBI Taxonomy" id="2883108"/>
    <lineage>
        <taxon>Bacteria</taxon>
        <taxon>Bacillati</taxon>
        <taxon>Actinomycetota</taxon>
        <taxon>Actinomycetes</taxon>
        <taxon>Kitasatosporales</taxon>
        <taxon>Streptomycetaceae</taxon>
        <taxon>Streptomyces</taxon>
    </lineage>
</organism>
<feature type="transmembrane region" description="Helical" evidence="1">
    <location>
        <begin position="162"/>
        <end position="183"/>
    </location>
</feature>
<evidence type="ECO:0008006" key="4">
    <source>
        <dbReference type="Google" id="ProtNLM"/>
    </source>
</evidence>